<dbReference type="Proteomes" id="UP000005447">
    <property type="component" value="Unassembled WGS sequence"/>
</dbReference>
<evidence type="ECO:0000259" key="15">
    <source>
        <dbReference type="Pfam" id="PF15910"/>
    </source>
</evidence>
<keyword evidence="9" id="KW-0325">Glycoprotein</keyword>
<evidence type="ECO:0000256" key="14">
    <source>
        <dbReference type="SAM" id="SignalP"/>
    </source>
</evidence>
<dbReference type="InterPro" id="IPR013783">
    <property type="entry name" value="Ig-like_fold"/>
</dbReference>
<keyword evidence="5 14" id="KW-0732">Signal</keyword>
<dbReference type="VEuPathDB" id="HostDB:ENSCPOG00000030931"/>
<reference evidence="16" key="3">
    <citation type="submission" date="2025-09" db="UniProtKB">
        <authorList>
            <consortium name="Ensembl"/>
        </authorList>
    </citation>
    <scope>IDENTIFICATION</scope>
    <source>
        <strain evidence="16">2N</strain>
    </source>
</reference>
<evidence type="ECO:0000256" key="10">
    <source>
        <dbReference type="ARBA" id="ARBA00023319"/>
    </source>
</evidence>
<evidence type="ECO:0000256" key="13">
    <source>
        <dbReference type="SAM" id="Phobius"/>
    </source>
</evidence>
<dbReference type="GO" id="GO:0098609">
    <property type="term" value="P:cell-cell adhesion"/>
    <property type="evidence" value="ECO:0007669"/>
    <property type="project" value="TreeGrafter"/>
</dbReference>
<evidence type="ECO:0000256" key="9">
    <source>
        <dbReference type="ARBA" id="ARBA00023180"/>
    </source>
</evidence>
<dbReference type="STRING" id="10141.ENSCPOP00000032887"/>
<evidence type="ECO:0000256" key="5">
    <source>
        <dbReference type="ARBA" id="ARBA00022729"/>
    </source>
</evidence>
<dbReference type="GO" id="GO:0038023">
    <property type="term" value="F:signaling receptor activity"/>
    <property type="evidence" value="ECO:0007669"/>
    <property type="project" value="Ensembl"/>
</dbReference>
<evidence type="ECO:0000313" key="17">
    <source>
        <dbReference type="Proteomes" id="UP000005447"/>
    </source>
</evidence>
<evidence type="ECO:0000256" key="4">
    <source>
        <dbReference type="ARBA" id="ARBA00022692"/>
    </source>
</evidence>
<dbReference type="Pfam" id="PF15910">
    <property type="entry name" value="V-set_2"/>
    <property type="match status" value="1"/>
</dbReference>
<keyword evidence="3" id="KW-1003">Cell membrane</keyword>
<dbReference type="OMA" id="QDKEDCF"/>
<dbReference type="InterPro" id="IPR039943">
    <property type="entry name" value="ICOS"/>
</dbReference>
<evidence type="ECO:0000256" key="8">
    <source>
        <dbReference type="ARBA" id="ARBA00023157"/>
    </source>
</evidence>
<dbReference type="RefSeq" id="XP_003474503.2">
    <property type="nucleotide sequence ID" value="XM_003474455.5"/>
</dbReference>
<dbReference type="CTD" id="29851"/>
<name>A0A286Y4X7_CAVPO</name>
<dbReference type="GO" id="GO:0061470">
    <property type="term" value="P:T follicular helper cell differentiation"/>
    <property type="evidence" value="ECO:0007669"/>
    <property type="project" value="Ensembl"/>
</dbReference>
<evidence type="ECO:0000256" key="3">
    <source>
        <dbReference type="ARBA" id="ARBA00022475"/>
    </source>
</evidence>
<feature type="transmembrane region" description="Helical" evidence="13">
    <location>
        <begin position="141"/>
        <end position="163"/>
    </location>
</feature>
<reference evidence="17" key="1">
    <citation type="journal article" date="2011" name="Nature">
        <title>A high-resolution map of human evolutionary constraint using 29 mammals.</title>
        <authorList>
            <person name="Lindblad-Toh K."/>
            <person name="Garber M."/>
            <person name="Zuk O."/>
            <person name="Lin M.F."/>
            <person name="Parker B.J."/>
            <person name="Washietl S."/>
            <person name="Kheradpour P."/>
            <person name="Ernst J."/>
            <person name="Jordan G."/>
            <person name="Mauceli E."/>
            <person name="Ward L.D."/>
            <person name="Lowe C.B."/>
            <person name="Holloway A.K."/>
            <person name="Clamp M."/>
            <person name="Gnerre S."/>
            <person name="Alfoldi J."/>
            <person name="Beal K."/>
            <person name="Chang J."/>
            <person name="Clawson H."/>
            <person name="Cuff J."/>
            <person name="Di Palma F."/>
            <person name="Fitzgerald S."/>
            <person name="Flicek P."/>
            <person name="Guttman M."/>
            <person name="Hubisz M.J."/>
            <person name="Jaffe D.B."/>
            <person name="Jungreis I."/>
            <person name="Kent W.J."/>
            <person name="Kostka D."/>
            <person name="Lara M."/>
            <person name="Martins A.L."/>
            <person name="Massingham T."/>
            <person name="Moltke I."/>
            <person name="Raney B.J."/>
            <person name="Rasmussen M.D."/>
            <person name="Robinson J."/>
            <person name="Stark A."/>
            <person name="Vilella A.J."/>
            <person name="Wen J."/>
            <person name="Xie X."/>
            <person name="Zody M.C."/>
            <person name="Baldwin J."/>
            <person name="Bloom T."/>
            <person name="Chin C.W."/>
            <person name="Heiman D."/>
            <person name="Nicol R."/>
            <person name="Nusbaum C."/>
            <person name="Young S."/>
            <person name="Wilkinson J."/>
            <person name="Worley K.C."/>
            <person name="Kovar C.L."/>
            <person name="Muzny D.M."/>
            <person name="Gibbs R.A."/>
            <person name="Cree A."/>
            <person name="Dihn H.H."/>
            <person name="Fowler G."/>
            <person name="Jhangiani S."/>
            <person name="Joshi V."/>
            <person name="Lee S."/>
            <person name="Lewis L.R."/>
            <person name="Nazareth L.V."/>
            <person name="Okwuonu G."/>
            <person name="Santibanez J."/>
            <person name="Warren W.C."/>
            <person name="Mardis E.R."/>
            <person name="Weinstock G.M."/>
            <person name="Wilson R.K."/>
            <person name="Delehaunty K."/>
            <person name="Dooling D."/>
            <person name="Fronik C."/>
            <person name="Fulton L."/>
            <person name="Fulton B."/>
            <person name="Graves T."/>
            <person name="Minx P."/>
            <person name="Sodergren E."/>
            <person name="Birney E."/>
            <person name="Margulies E.H."/>
            <person name="Herrero J."/>
            <person name="Green E.D."/>
            <person name="Haussler D."/>
            <person name="Siepel A."/>
            <person name="Goldman N."/>
            <person name="Pollard K.S."/>
            <person name="Pedersen J.S."/>
            <person name="Lander E.S."/>
            <person name="Kellis M."/>
        </authorList>
    </citation>
    <scope>NUCLEOTIDE SEQUENCE [LARGE SCALE GENOMIC DNA]</scope>
    <source>
        <strain evidence="17">2N</strain>
    </source>
</reference>
<dbReference type="FunFam" id="2.60.40.10:FF:000874">
    <property type="entry name" value="Inducible T-cell costimulator"/>
    <property type="match status" value="1"/>
</dbReference>
<protein>
    <recommendedName>
        <fullName evidence="2">Inducible T-cell costimulator</fullName>
    </recommendedName>
    <alternativeName>
        <fullName evidence="12">Activation-inducible lymphocyte immunomediatory molecule</fullName>
    </alternativeName>
</protein>
<dbReference type="Bgee" id="ENSCPOG00000030931">
    <property type="expression patterns" value="Expressed in thyroid gland"/>
</dbReference>
<dbReference type="Gene3D" id="2.60.40.10">
    <property type="entry name" value="Immunoglobulins"/>
    <property type="match status" value="1"/>
</dbReference>
<evidence type="ECO:0000256" key="1">
    <source>
        <dbReference type="ARBA" id="ARBA00004251"/>
    </source>
</evidence>
<dbReference type="PANTHER" id="PTHR20904">
    <property type="entry name" value="INDUCIBLE T-CELL COSTIMULATOR ICOS"/>
    <property type="match status" value="1"/>
</dbReference>
<dbReference type="EMBL" id="AAKN02019475">
    <property type="status" value="NOT_ANNOTATED_CDS"/>
    <property type="molecule type" value="Genomic_DNA"/>
</dbReference>
<keyword evidence="10" id="KW-0393">Immunoglobulin domain</keyword>
<accession>A0A286Y4X7</accession>
<evidence type="ECO:0000256" key="2">
    <source>
        <dbReference type="ARBA" id="ARBA00019739"/>
    </source>
</evidence>
<dbReference type="OrthoDB" id="9403189at2759"/>
<organism evidence="16 17">
    <name type="scientific">Cavia porcellus</name>
    <name type="common">Guinea pig</name>
    <dbReference type="NCBI Taxonomy" id="10141"/>
    <lineage>
        <taxon>Eukaryota</taxon>
        <taxon>Metazoa</taxon>
        <taxon>Chordata</taxon>
        <taxon>Craniata</taxon>
        <taxon>Vertebrata</taxon>
        <taxon>Euteleostomi</taxon>
        <taxon>Mammalia</taxon>
        <taxon>Eutheria</taxon>
        <taxon>Euarchontoglires</taxon>
        <taxon>Glires</taxon>
        <taxon>Rodentia</taxon>
        <taxon>Hystricomorpha</taxon>
        <taxon>Caviidae</taxon>
        <taxon>Cavia</taxon>
    </lineage>
</organism>
<dbReference type="InterPro" id="IPR013106">
    <property type="entry name" value="Ig_V-set"/>
</dbReference>
<dbReference type="InParanoid" id="A0A286Y4X7"/>
<dbReference type="GO" id="GO:0002517">
    <property type="term" value="P:T cell tolerance induction"/>
    <property type="evidence" value="ECO:0007669"/>
    <property type="project" value="TreeGrafter"/>
</dbReference>
<keyword evidence="7 13" id="KW-0472">Membrane</keyword>
<dbReference type="PANTHER" id="PTHR20904:SF0">
    <property type="entry name" value="INDUCIBLE T-CELL COSTIMULATOR"/>
    <property type="match status" value="1"/>
</dbReference>
<dbReference type="GeneTree" id="ENSGT00390000000801"/>
<dbReference type="FunCoup" id="A0A286Y4X7">
    <property type="interactions" value="513"/>
</dbReference>
<feature type="chain" id="PRO_5011700381" description="Inducible T-cell costimulator" evidence="14">
    <location>
        <begin position="21"/>
        <end position="199"/>
    </location>
</feature>
<keyword evidence="8" id="KW-1015">Disulfide bond</keyword>
<dbReference type="GO" id="GO:0031295">
    <property type="term" value="P:T cell costimulation"/>
    <property type="evidence" value="ECO:0007669"/>
    <property type="project" value="InterPro"/>
</dbReference>
<keyword evidence="4 13" id="KW-0812">Transmembrane</keyword>
<feature type="signal peptide" evidence="14">
    <location>
        <begin position="1"/>
        <end position="20"/>
    </location>
</feature>
<evidence type="ECO:0000256" key="7">
    <source>
        <dbReference type="ARBA" id="ARBA00023136"/>
    </source>
</evidence>
<feature type="domain" description="Immunoglobulin V-set" evidence="15">
    <location>
        <begin position="24"/>
        <end position="134"/>
    </location>
</feature>
<dbReference type="Ensembl" id="ENSCPOT00000038303.1">
    <property type="protein sequence ID" value="ENSCPOP00000032887.1"/>
    <property type="gene ID" value="ENSCPOG00000030931.1"/>
</dbReference>
<proteinExistence type="predicted"/>
<comment type="subunit">
    <text evidence="11">Homodimer; disulfide-linked. Interacts with ICOSLG. Interacts with PIK3R1. Interacts with TBK1; this interaction is critical for the maturation of T follicular regulatory cells.</text>
</comment>
<dbReference type="AlphaFoldDB" id="A0A286Y4X7"/>
<keyword evidence="17" id="KW-1185">Reference proteome</keyword>
<evidence type="ECO:0000256" key="11">
    <source>
        <dbReference type="ARBA" id="ARBA00049688"/>
    </source>
</evidence>
<evidence type="ECO:0000256" key="6">
    <source>
        <dbReference type="ARBA" id="ARBA00022989"/>
    </source>
</evidence>
<dbReference type="GO" id="GO:0005886">
    <property type="term" value="C:plasma membrane"/>
    <property type="evidence" value="ECO:0007669"/>
    <property type="project" value="UniProtKB-SubCell"/>
</dbReference>
<gene>
    <name evidence="16" type="primary">ICOS</name>
</gene>
<reference evidence="16" key="2">
    <citation type="submission" date="2025-08" db="UniProtKB">
        <authorList>
            <consortium name="Ensembl"/>
        </authorList>
    </citation>
    <scope>IDENTIFICATION</scope>
    <source>
        <strain evidence="16">2N</strain>
    </source>
</reference>
<keyword evidence="6 13" id="KW-1133">Transmembrane helix</keyword>
<evidence type="ECO:0000256" key="12">
    <source>
        <dbReference type="ARBA" id="ARBA00082401"/>
    </source>
</evidence>
<comment type="subcellular location">
    <subcellularLocation>
        <location evidence="1">Cell membrane</location>
        <topology evidence="1">Single-pass type I membrane protein</topology>
    </subcellularLocation>
</comment>
<dbReference type="KEGG" id="cpoc:100715533"/>
<evidence type="ECO:0000313" key="16">
    <source>
        <dbReference type="Ensembl" id="ENSCPOP00000032887.1"/>
    </source>
</evidence>
<sequence length="199" mass="23165">MKSRLWYVFVFCFQVKVLTGEISDTCKYGMFTFHRGGVQVLCKYPDMVQQFKMQLLKGKHILCDLSKTKESGDKEFIRKQVSCQLQLSNNSVSFFLNDLDSSYGSYYFCNISIFDPPPFRQILTGEYLHIYESQLCYHMKFWLPIGCIAFVVLYSCGFILIFWMKKKKRGSSVHDPNSEYMFMAAVNTAKKPRLADVTS</sequence>
<dbReference type="GeneID" id="100715533"/>